<dbReference type="SUPFAM" id="SSF53474">
    <property type="entry name" value="alpha/beta-Hydrolases"/>
    <property type="match status" value="1"/>
</dbReference>
<dbReference type="GO" id="GO:0016020">
    <property type="term" value="C:membrane"/>
    <property type="evidence" value="ECO:0007669"/>
    <property type="project" value="TreeGrafter"/>
</dbReference>
<organism evidence="2 3">
    <name type="scientific">Haloechinothrix aidingensis</name>
    <dbReference type="NCBI Taxonomy" id="2752311"/>
    <lineage>
        <taxon>Bacteria</taxon>
        <taxon>Bacillati</taxon>
        <taxon>Actinomycetota</taxon>
        <taxon>Actinomycetes</taxon>
        <taxon>Pseudonocardiales</taxon>
        <taxon>Pseudonocardiaceae</taxon>
        <taxon>Haloechinothrix</taxon>
    </lineage>
</organism>
<dbReference type="PANTHER" id="PTHR43798">
    <property type="entry name" value="MONOACYLGLYCEROL LIPASE"/>
    <property type="match status" value="1"/>
</dbReference>
<dbReference type="GO" id="GO:0047372">
    <property type="term" value="F:monoacylglycerol lipase activity"/>
    <property type="evidence" value="ECO:0007669"/>
    <property type="project" value="TreeGrafter"/>
</dbReference>
<keyword evidence="3" id="KW-1185">Reference proteome</keyword>
<proteinExistence type="predicted"/>
<sequence length="270" mass="27509">MTTSDTLITARGVRLRSAGAGGSAVLLLHGIGGSGASFEHQLPALAPAHRALAWDAPGYGGSTDEVPSGMAGYADRIAGILDELSVDRAHLVGVSWGGVIATRVALRHPGRVRSLVLADSTRGSGGSDEAAARMRQRAEALRTLGAVEFARRRGPNLTAPGADPATVERVVTIMSGLRETGYAAAVGSMAEIDHTAELAGIAVPTLVVVGEQDRVTGIAESEELARRIPGATLRVLGGGHAANQEHPGRFNAILTGFLASVDTGAPAGGH</sequence>
<dbReference type="InterPro" id="IPR000073">
    <property type="entry name" value="AB_hydrolase_1"/>
</dbReference>
<reference evidence="2 3" key="1">
    <citation type="submission" date="2020-07" db="EMBL/GenBank/DDBJ databases">
        <title>Genome of Haloechinothrix sp.</title>
        <authorList>
            <person name="Tang S.-K."/>
            <person name="Yang L."/>
            <person name="Zhu W.-Y."/>
        </authorList>
    </citation>
    <scope>NUCLEOTIDE SEQUENCE [LARGE SCALE GENOMIC DNA]</scope>
    <source>
        <strain evidence="2 3">YIM 98757</strain>
    </source>
</reference>
<dbReference type="RefSeq" id="WP_180893220.1">
    <property type="nucleotide sequence ID" value="NZ_JACCKD010000004.1"/>
</dbReference>
<keyword evidence="2" id="KW-0378">Hydrolase</keyword>
<gene>
    <name evidence="2" type="ORF">H0B56_12650</name>
</gene>
<dbReference type="InterPro" id="IPR050266">
    <property type="entry name" value="AB_hydrolase_sf"/>
</dbReference>
<name>A0A838AAX2_9PSEU</name>
<evidence type="ECO:0000259" key="1">
    <source>
        <dbReference type="Pfam" id="PF00561"/>
    </source>
</evidence>
<dbReference type="Gene3D" id="3.40.50.1820">
    <property type="entry name" value="alpha/beta hydrolase"/>
    <property type="match status" value="1"/>
</dbReference>
<dbReference type="GO" id="GO:0046464">
    <property type="term" value="P:acylglycerol catabolic process"/>
    <property type="evidence" value="ECO:0007669"/>
    <property type="project" value="TreeGrafter"/>
</dbReference>
<protein>
    <submittedName>
        <fullName evidence="2">Alpha/beta hydrolase</fullName>
    </submittedName>
</protein>
<dbReference type="Pfam" id="PF00561">
    <property type="entry name" value="Abhydrolase_1"/>
    <property type="match status" value="1"/>
</dbReference>
<evidence type="ECO:0000313" key="2">
    <source>
        <dbReference type="EMBL" id="MBA0126392.1"/>
    </source>
</evidence>
<dbReference type="PRINTS" id="PR00111">
    <property type="entry name" value="ABHYDROLASE"/>
</dbReference>
<comment type="caution">
    <text evidence="2">The sequence shown here is derived from an EMBL/GenBank/DDBJ whole genome shotgun (WGS) entry which is preliminary data.</text>
</comment>
<dbReference type="Proteomes" id="UP000582974">
    <property type="component" value="Unassembled WGS sequence"/>
</dbReference>
<evidence type="ECO:0000313" key="3">
    <source>
        <dbReference type="Proteomes" id="UP000582974"/>
    </source>
</evidence>
<feature type="domain" description="AB hydrolase-1" evidence="1">
    <location>
        <begin position="24"/>
        <end position="247"/>
    </location>
</feature>
<accession>A0A838AAX2</accession>
<dbReference type="EMBL" id="JACCKD010000004">
    <property type="protein sequence ID" value="MBA0126392.1"/>
    <property type="molecule type" value="Genomic_DNA"/>
</dbReference>
<dbReference type="AlphaFoldDB" id="A0A838AAX2"/>
<dbReference type="InterPro" id="IPR029058">
    <property type="entry name" value="AB_hydrolase_fold"/>
</dbReference>
<dbReference type="PANTHER" id="PTHR43798:SF33">
    <property type="entry name" value="HYDROLASE, PUTATIVE (AFU_ORTHOLOGUE AFUA_2G14860)-RELATED"/>
    <property type="match status" value="1"/>
</dbReference>